<dbReference type="OrthoDB" id="9792470at2"/>
<dbReference type="InterPro" id="IPR020948">
    <property type="entry name" value="P_starv_induced_PsiE-like"/>
</dbReference>
<protein>
    <recommendedName>
        <fullName evidence="9">Phosphate-starvation-inducible E</fullName>
    </recommendedName>
</protein>
<keyword evidence="4 6" id="KW-1133">Transmembrane helix</keyword>
<dbReference type="Proteomes" id="UP000054058">
    <property type="component" value="Unassembled WGS sequence"/>
</dbReference>
<evidence type="ECO:0000313" key="8">
    <source>
        <dbReference type="Proteomes" id="UP000054058"/>
    </source>
</evidence>
<keyword evidence="3 6" id="KW-0812">Transmembrane</keyword>
<dbReference type="GO" id="GO:0005886">
    <property type="term" value="C:plasma membrane"/>
    <property type="evidence" value="ECO:0007669"/>
    <property type="project" value="UniProtKB-SubCell"/>
</dbReference>
<evidence type="ECO:0000313" key="7">
    <source>
        <dbReference type="EMBL" id="ETX09584.1"/>
    </source>
</evidence>
<dbReference type="STRING" id="1122207.MUS1_06575"/>
<dbReference type="AlphaFoldDB" id="X7E0I6"/>
<name>X7E0I6_9GAMM</name>
<dbReference type="Pfam" id="PF06146">
    <property type="entry name" value="PsiE"/>
    <property type="match status" value="1"/>
</dbReference>
<evidence type="ECO:0000256" key="2">
    <source>
        <dbReference type="ARBA" id="ARBA00022475"/>
    </source>
</evidence>
<evidence type="ECO:0000256" key="3">
    <source>
        <dbReference type="ARBA" id="ARBA00022692"/>
    </source>
</evidence>
<keyword evidence="5 6" id="KW-0472">Membrane</keyword>
<reference evidence="7 8" key="1">
    <citation type="submission" date="2014-01" db="EMBL/GenBank/DDBJ databases">
        <title>Marinomonas ushuaiensis DSM 15871 Genome Sequencing.</title>
        <authorList>
            <person name="Lai Q."/>
            <person name="Shao Z.S."/>
        </authorList>
    </citation>
    <scope>NUCLEOTIDE SEQUENCE [LARGE SCALE GENOMIC DNA]</scope>
    <source>
        <strain evidence="7 8">DSM 15871</strain>
    </source>
</reference>
<sequence>MSNLNTHSYKLLGLVEKLGLIIIALATIFAMGVEILAMIKSMHVGLSDLLLMFIYLEVFSMVGIYLKACRNPICGWQWR</sequence>
<proteinExistence type="predicted"/>
<dbReference type="EMBL" id="JAMB01000018">
    <property type="protein sequence ID" value="ETX09584.1"/>
    <property type="molecule type" value="Genomic_DNA"/>
</dbReference>
<gene>
    <name evidence="7" type="ORF">MUS1_06575</name>
</gene>
<dbReference type="RefSeq" id="WP_051436355.1">
    <property type="nucleotide sequence ID" value="NZ_JAMB01000018.1"/>
</dbReference>
<comment type="caution">
    <text evidence="7">The sequence shown here is derived from an EMBL/GenBank/DDBJ whole genome shotgun (WGS) entry which is preliminary data.</text>
</comment>
<evidence type="ECO:0000256" key="6">
    <source>
        <dbReference type="SAM" id="Phobius"/>
    </source>
</evidence>
<organism evidence="7 8">
    <name type="scientific">Marinomonas ushuaiensis DSM 15871</name>
    <dbReference type="NCBI Taxonomy" id="1122207"/>
    <lineage>
        <taxon>Bacteria</taxon>
        <taxon>Pseudomonadati</taxon>
        <taxon>Pseudomonadota</taxon>
        <taxon>Gammaproteobacteria</taxon>
        <taxon>Oceanospirillales</taxon>
        <taxon>Oceanospirillaceae</taxon>
        <taxon>Marinomonas</taxon>
    </lineage>
</organism>
<keyword evidence="8" id="KW-1185">Reference proteome</keyword>
<feature type="transmembrane region" description="Helical" evidence="6">
    <location>
        <begin position="49"/>
        <end position="66"/>
    </location>
</feature>
<dbReference type="PATRIC" id="fig|1122207.3.peg.2924"/>
<evidence type="ECO:0000256" key="1">
    <source>
        <dbReference type="ARBA" id="ARBA00004651"/>
    </source>
</evidence>
<accession>X7E0I6</accession>
<feature type="transmembrane region" description="Helical" evidence="6">
    <location>
        <begin position="20"/>
        <end position="37"/>
    </location>
</feature>
<evidence type="ECO:0000256" key="5">
    <source>
        <dbReference type="ARBA" id="ARBA00023136"/>
    </source>
</evidence>
<evidence type="ECO:0000256" key="4">
    <source>
        <dbReference type="ARBA" id="ARBA00022989"/>
    </source>
</evidence>
<keyword evidence="2" id="KW-1003">Cell membrane</keyword>
<comment type="subcellular location">
    <subcellularLocation>
        <location evidence="1">Cell membrane</location>
        <topology evidence="1">Multi-pass membrane protein</topology>
    </subcellularLocation>
</comment>
<evidence type="ECO:0008006" key="9">
    <source>
        <dbReference type="Google" id="ProtNLM"/>
    </source>
</evidence>
<dbReference type="eggNOG" id="COG3223">
    <property type="taxonomic scope" value="Bacteria"/>
</dbReference>